<dbReference type="Proteomes" id="UP000199223">
    <property type="component" value="Unassembled WGS sequence"/>
</dbReference>
<protein>
    <submittedName>
        <fullName evidence="1">Uncharacterized protein</fullName>
    </submittedName>
</protein>
<proteinExistence type="predicted"/>
<evidence type="ECO:0000313" key="1">
    <source>
        <dbReference type="EMBL" id="SEJ24571.1"/>
    </source>
</evidence>
<name>A0A1H6X5U1_9DEIO</name>
<accession>A0A1H6X5U1</accession>
<dbReference type="RefSeq" id="WP_092264088.1">
    <property type="nucleotide sequence ID" value="NZ_FNZA01000005.1"/>
</dbReference>
<dbReference type="AlphaFoldDB" id="A0A1H6X5U1"/>
<dbReference type="OrthoDB" id="6194834at2"/>
<dbReference type="STRING" id="856736.SAMN04488058_10599"/>
<gene>
    <name evidence="1" type="ORF">SAMN04488058_10599</name>
</gene>
<sequence length="129" mass="14383">MLRQRAWRPFLLGAVLLALLVWSGPLLWLALNFSSLSRQEPGAASLFAAAPRVHLTGRVVKVSGPPDVPWGRYLLRGDEPLHPVLARFGWVHTDQFGAAHVYTQGQRRLDANCRKFSRFFSVCVVAPPP</sequence>
<dbReference type="EMBL" id="FNZA01000005">
    <property type="protein sequence ID" value="SEJ24571.1"/>
    <property type="molecule type" value="Genomic_DNA"/>
</dbReference>
<reference evidence="2" key="1">
    <citation type="submission" date="2016-10" db="EMBL/GenBank/DDBJ databases">
        <authorList>
            <person name="Varghese N."/>
            <person name="Submissions S."/>
        </authorList>
    </citation>
    <scope>NUCLEOTIDE SEQUENCE [LARGE SCALE GENOMIC DNA]</scope>
    <source>
        <strain evidence="2">CGMCC 1.10218</strain>
    </source>
</reference>
<evidence type="ECO:0000313" key="2">
    <source>
        <dbReference type="Proteomes" id="UP000199223"/>
    </source>
</evidence>
<organism evidence="1 2">
    <name type="scientific">Deinococcus reticulitermitis</name>
    <dbReference type="NCBI Taxonomy" id="856736"/>
    <lineage>
        <taxon>Bacteria</taxon>
        <taxon>Thermotogati</taxon>
        <taxon>Deinococcota</taxon>
        <taxon>Deinococci</taxon>
        <taxon>Deinococcales</taxon>
        <taxon>Deinococcaceae</taxon>
        <taxon>Deinococcus</taxon>
    </lineage>
</organism>
<keyword evidence="2" id="KW-1185">Reference proteome</keyword>